<evidence type="ECO:0000313" key="3">
    <source>
        <dbReference type="EMBL" id="MBA8846837.1"/>
    </source>
</evidence>
<feature type="compositionally biased region" description="Low complexity" evidence="1">
    <location>
        <begin position="43"/>
        <end position="57"/>
    </location>
</feature>
<feature type="compositionally biased region" description="Acidic residues" evidence="1">
    <location>
        <begin position="58"/>
        <end position="85"/>
    </location>
</feature>
<organism evidence="3 4">
    <name type="scientific">Microcella alkalica</name>
    <dbReference type="NCBI Taxonomy" id="355930"/>
    <lineage>
        <taxon>Bacteria</taxon>
        <taxon>Bacillati</taxon>
        <taxon>Actinomycetota</taxon>
        <taxon>Actinomycetes</taxon>
        <taxon>Micrococcales</taxon>
        <taxon>Microbacteriaceae</taxon>
        <taxon>Microcella</taxon>
    </lineage>
</organism>
<gene>
    <name evidence="3" type="ORF">FHX53_000401</name>
</gene>
<proteinExistence type="predicted"/>
<accession>A0A839E5N9</accession>
<evidence type="ECO:0000256" key="2">
    <source>
        <dbReference type="SAM" id="Phobius"/>
    </source>
</evidence>
<keyword evidence="2" id="KW-0812">Transmembrane</keyword>
<feature type="region of interest" description="Disordered" evidence="1">
    <location>
        <begin position="43"/>
        <end position="85"/>
    </location>
</feature>
<dbReference type="Proteomes" id="UP000585905">
    <property type="component" value="Unassembled WGS sequence"/>
</dbReference>
<keyword evidence="4" id="KW-1185">Reference proteome</keyword>
<dbReference type="EMBL" id="JACGWX010000001">
    <property type="protein sequence ID" value="MBA8846837.1"/>
    <property type="molecule type" value="Genomic_DNA"/>
</dbReference>
<keyword evidence="2" id="KW-1133">Transmembrane helix</keyword>
<dbReference type="AlphaFoldDB" id="A0A839E5N9"/>
<reference evidence="3 4" key="1">
    <citation type="submission" date="2020-07" db="EMBL/GenBank/DDBJ databases">
        <title>Sequencing the genomes of 1000 actinobacteria strains.</title>
        <authorList>
            <person name="Klenk H.-P."/>
        </authorList>
    </citation>
    <scope>NUCLEOTIDE SEQUENCE [LARGE SCALE GENOMIC DNA]</scope>
    <source>
        <strain evidence="3 4">DSM 19663</strain>
    </source>
</reference>
<name>A0A839E5N9_9MICO</name>
<protein>
    <submittedName>
        <fullName evidence="3">Uncharacterized protein</fullName>
    </submittedName>
</protein>
<evidence type="ECO:0000256" key="1">
    <source>
        <dbReference type="SAM" id="MobiDB-lite"/>
    </source>
</evidence>
<evidence type="ECO:0000313" key="4">
    <source>
        <dbReference type="Proteomes" id="UP000585905"/>
    </source>
</evidence>
<comment type="caution">
    <text evidence="3">The sequence shown here is derived from an EMBL/GenBank/DDBJ whole genome shotgun (WGS) entry which is preliminary data.</text>
</comment>
<sequence length="124" mass="12817">MMRTVSHRELSTGVRALILAGLLGLLLAFASIVASGAAAAAASGSPAGVAPLSATAEPTEEPTEEEPPAEEAPDEPVEQDNDIVVTDDDGFPLWATVLLVVLGIALVAAIAYAATRDRDRRDRI</sequence>
<keyword evidence="2" id="KW-0472">Membrane</keyword>
<dbReference type="RefSeq" id="WP_182489683.1">
    <property type="nucleotide sequence ID" value="NZ_BAAAOV010000021.1"/>
</dbReference>
<feature type="transmembrane region" description="Helical" evidence="2">
    <location>
        <begin position="91"/>
        <end position="114"/>
    </location>
</feature>